<reference evidence="1 2" key="1">
    <citation type="journal article" date="2011" name="Appl. Environ. Microbiol.">
        <title>Genomic and functional analyses of Rhodococcus equi phages ReqiPepy6, ReqiPoco6, ReqiPine5, and ReqiDocB7.</title>
        <authorList>
            <person name="Summer E.J."/>
            <person name="Liu M."/>
            <person name="Gill J.J."/>
            <person name="Grant M."/>
            <person name="Chan-Cortes T.N."/>
            <person name="Ferguson L."/>
            <person name="Janes C."/>
            <person name="Lange K."/>
            <person name="Bertoli M."/>
            <person name="Moore C."/>
            <person name="Orchard R.C."/>
            <person name="Cohen N."/>
            <person name="Young R."/>
        </authorList>
    </citation>
    <scope>NUCLEOTIDE SEQUENCE [LARGE SCALE GENOMIC DNA]</scope>
</reference>
<organism evidence="1 2">
    <name type="scientific">Rhodococcus phage ReqiPepy6</name>
    <dbReference type="NCBI Taxonomy" id="691965"/>
    <lineage>
        <taxon>Viruses</taxon>
        <taxon>Duplodnaviria</taxon>
        <taxon>Heunggongvirae</taxon>
        <taxon>Uroviricota</taxon>
        <taxon>Caudoviricetes</taxon>
        <taxon>Pepyhexavirus</taxon>
        <taxon>Pepyhexavirus pepy6</taxon>
    </lineage>
</organism>
<evidence type="ECO:0000313" key="2">
    <source>
        <dbReference type="Proteomes" id="UP000002347"/>
    </source>
</evidence>
<name>D4P7C0_9CAUD</name>
<dbReference type="GeneID" id="18565586"/>
<proteinExistence type="predicted"/>
<evidence type="ECO:0000313" key="1">
    <source>
        <dbReference type="EMBL" id="ADD80900.1"/>
    </source>
</evidence>
<dbReference type="OrthoDB" id="12209at10239"/>
<dbReference type="KEGG" id="vg:18565586"/>
<protein>
    <submittedName>
        <fullName evidence="1">Gp009</fullName>
    </submittedName>
</protein>
<keyword evidence="2" id="KW-1185">Reference proteome</keyword>
<accession>D4P7C0</accession>
<gene>
    <name evidence="1" type="ORF">Pepy6gene009</name>
</gene>
<dbReference type="Proteomes" id="UP000002347">
    <property type="component" value="Segment"/>
</dbReference>
<dbReference type="EMBL" id="GU580941">
    <property type="protein sequence ID" value="ADD80900.1"/>
    <property type="molecule type" value="Genomic_DNA"/>
</dbReference>
<sequence>MRIRRYSELKQIDTFIERFRYLALPGDVGACTFGFDRHINQAFYRSTEWRQIRHHVIARDLGCDLGIENREIYDKILIHHMNPMNVSDITEGNSAIIDPEFLICTSHKTHNAIHFGDENQLPKPMVERRPGDTKLW</sequence>
<dbReference type="RefSeq" id="YP_009017623.1">
    <property type="nucleotide sequence ID" value="NC_023735.1"/>
</dbReference>